<dbReference type="OrthoDB" id="243535at2"/>
<evidence type="ECO:0000313" key="7">
    <source>
        <dbReference type="Proteomes" id="UP000036367"/>
    </source>
</evidence>
<keyword evidence="4" id="KW-0812">Transmembrane</keyword>
<dbReference type="FunFam" id="3.30.70.270:FF:000001">
    <property type="entry name" value="Diguanylate cyclase domain protein"/>
    <property type="match status" value="1"/>
</dbReference>
<evidence type="ECO:0000256" key="3">
    <source>
        <dbReference type="SAM" id="Coils"/>
    </source>
</evidence>
<dbReference type="Gene3D" id="3.30.70.270">
    <property type="match status" value="1"/>
</dbReference>
<feature type="coiled-coil region" evidence="3">
    <location>
        <begin position="112"/>
        <end position="146"/>
    </location>
</feature>
<dbReference type="NCBIfam" id="TIGR00254">
    <property type="entry name" value="GGDEF"/>
    <property type="match status" value="1"/>
</dbReference>
<evidence type="ECO:0000256" key="1">
    <source>
        <dbReference type="ARBA" id="ARBA00012528"/>
    </source>
</evidence>
<dbReference type="Proteomes" id="UP000036367">
    <property type="component" value="Unassembled WGS sequence"/>
</dbReference>
<dbReference type="PATRIC" id="fig|595434.4.peg.6460"/>
<dbReference type="GO" id="GO:0005886">
    <property type="term" value="C:plasma membrane"/>
    <property type="evidence" value="ECO:0007669"/>
    <property type="project" value="TreeGrafter"/>
</dbReference>
<evidence type="ECO:0000256" key="4">
    <source>
        <dbReference type="SAM" id="Phobius"/>
    </source>
</evidence>
<dbReference type="SMART" id="SM00267">
    <property type="entry name" value="GGDEF"/>
    <property type="match status" value="1"/>
</dbReference>
<dbReference type="GO" id="GO:0052621">
    <property type="term" value="F:diguanylate cyclase activity"/>
    <property type="evidence" value="ECO:0007669"/>
    <property type="project" value="UniProtKB-EC"/>
</dbReference>
<name>A0A0J1B3M0_RHOIS</name>
<dbReference type="GO" id="GO:1902201">
    <property type="term" value="P:negative regulation of bacterial-type flagellum-dependent cell motility"/>
    <property type="evidence" value="ECO:0007669"/>
    <property type="project" value="TreeGrafter"/>
</dbReference>
<dbReference type="Pfam" id="PF00990">
    <property type="entry name" value="GGDEF"/>
    <property type="match status" value="1"/>
</dbReference>
<reference evidence="6" key="1">
    <citation type="submission" date="2015-05" db="EMBL/GenBank/DDBJ databases">
        <title>Permanent draft genome of Rhodopirellula islandicus K833.</title>
        <authorList>
            <person name="Kizina J."/>
            <person name="Richter M."/>
            <person name="Glockner F.O."/>
            <person name="Harder J."/>
        </authorList>
    </citation>
    <scope>NUCLEOTIDE SEQUENCE [LARGE SCALE GENOMIC DNA]</scope>
    <source>
        <strain evidence="6">K833</strain>
    </source>
</reference>
<dbReference type="AlphaFoldDB" id="A0A0J1B3M0"/>
<evidence type="ECO:0000259" key="5">
    <source>
        <dbReference type="PROSITE" id="PS50887"/>
    </source>
</evidence>
<comment type="catalytic activity">
    <reaction evidence="2">
        <text>2 GTP = 3',3'-c-di-GMP + 2 diphosphate</text>
        <dbReference type="Rhea" id="RHEA:24898"/>
        <dbReference type="ChEBI" id="CHEBI:33019"/>
        <dbReference type="ChEBI" id="CHEBI:37565"/>
        <dbReference type="ChEBI" id="CHEBI:58805"/>
        <dbReference type="EC" id="2.7.7.65"/>
    </reaction>
</comment>
<dbReference type="InterPro" id="IPR043128">
    <property type="entry name" value="Rev_trsase/Diguanyl_cyclase"/>
</dbReference>
<dbReference type="GO" id="GO:0043709">
    <property type="term" value="P:cell adhesion involved in single-species biofilm formation"/>
    <property type="evidence" value="ECO:0007669"/>
    <property type="project" value="TreeGrafter"/>
</dbReference>
<keyword evidence="3" id="KW-0175">Coiled coil</keyword>
<dbReference type="CDD" id="cd01949">
    <property type="entry name" value="GGDEF"/>
    <property type="match status" value="1"/>
</dbReference>
<dbReference type="PROSITE" id="PS50887">
    <property type="entry name" value="GGDEF"/>
    <property type="match status" value="1"/>
</dbReference>
<keyword evidence="4" id="KW-1133">Transmembrane helix</keyword>
<feature type="transmembrane region" description="Helical" evidence="4">
    <location>
        <begin position="6"/>
        <end position="24"/>
    </location>
</feature>
<feature type="domain" description="GGDEF" evidence="5">
    <location>
        <begin position="177"/>
        <end position="308"/>
    </location>
</feature>
<dbReference type="InterPro" id="IPR050469">
    <property type="entry name" value="Diguanylate_Cyclase"/>
</dbReference>
<dbReference type="RefSeq" id="WP_047817531.1">
    <property type="nucleotide sequence ID" value="NZ_LECT01000055.1"/>
</dbReference>
<dbReference type="EC" id="2.7.7.65" evidence="1"/>
<dbReference type="InterPro" id="IPR000160">
    <property type="entry name" value="GGDEF_dom"/>
</dbReference>
<protein>
    <recommendedName>
        <fullName evidence="1">diguanylate cyclase</fullName>
        <ecNumber evidence="1">2.7.7.65</ecNumber>
    </recommendedName>
</protein>
<dbReference type="SUPFAM" id="SSF55073">
    <property type="entry name" value="Nucleotide cyclase"/>
    <property type="match status" value="1"/>
</dbReference>
<dbReference type="STRING" id="595434.RISK_006787"/>
<evidence type="ECO:0000313" key="6">
    <source>
        <dbReference type="EMBL" id="KLU01218.1"/>
    </source>
</evidence>
<dbReference type="EMBL" id="LECT01000055">
    <property type="protein sequence ID" value="KLU01218.1"/>
    <property type="molecule type" value="Genomic_DNA"/>
</dbReference>
<keyword evidence="4" id="KW-0472">Membrane</keyword>
<sequence>MNPSLIAAGFFFAAVLVAIGYFVGRRRRKLPTAVPEGPIIHEDERQRMLGLLEGLSRWTNEYSGNVSNYQSELGELSDAMRISIQQSRSGSTRTGNQADNQHASDARMVTLINQIMSTNTELQTRLEAAEKQLEEQTEQIQSYLTEARTDGLTGLYNRRAFDKKLDELFVAYRGGGKSFTLILIDIDHFKMINDTHGHPVGDVVLQQISQRLGNGMQDAEIVSRFGGEEFAILTYLPIRVAADKANKLRERMANDTIEIGSADLTVTLSVGLSTPHEDLVIGPIVRRADEALYSAKNMGRNRVYFNDGNGAQLIGAPEIVRS</sequence>
<dbReference type="PANTHER" id="PTHR45138">
    <property type="entry name" value="REGULATORY COMPONENTS OF SENSORY TRANSDUCTION SYSTEM"/>
    <property type="match status" value="1"/>
</dbReference>
<dbReference type="InterPro" id="IPR029787">
    <property type="entry name" value="Nucleotide_cyclase"/>
</dbReference>
<comment type="caution">
    <text evidence="6">The sequence shown here is derived from an EMBL/GenBank/DDBJ whole genome shotgun (WGS) entry which is preliminary data.</text>
</comment>
<evidence type="ECO:0000256" key="2">
    <source>
        <dbReference type="ARBA" id="ARBA00034247"/>
    </source>
</evidence>
<dbReference type="PANTHER" id="PTHR45138:SF9">
    <property type="entry name" value="DIGUANYLATE CYCLASE DGCM-RELATED"/>
    <property type="match status" value="1"/>
</dbReference>
<accession>A0A0J1B3M0</accession>
<gene>
    <name evidence="6" type="ORF">RISK_006787</name>
</gene>
<organism evidence="6 7">
    <name type="scientific">Rhodopirellula islandica</name>
    <dbReference type="NCBI Taxonomy" id="595434"/>
    <lineage>
        <taxon>Bacteria</taxon>
        <taxon>Pseudomonadati</taxon>
        <taxon>Planctomycetota</taxon>
        <taxon>Planctomycetia</taxon>
        <taxon>Pirellulales</taxon>
        <taxon>Pirellulaceae</taxon>
        <taxon>Rhodopirellula</taxon>
    </lineage>
</organism>
<proteinExistence type="predicted"/>
<keyword evidence="7" id="KW-1185">Reference proteome</keyword>